<dbReference type="Gene3D" id="2.130.10.130">
    <property type="entry name" value="Integrin alpha, N-terminal"/>
    <property type="match status" value="1"/>
</dbReference>
<accession>A6GCX9</accession>
<evidence type="ECO:0000313" key="4">
    <source>
        <dbReference type="EMBL" id="EDM76303.1"/>
    </source>
</evidence>
<keyword evidence="5" id="KW-1185">Reference proteome</keyword>
<proteinExistence type="predicted"/>
<evidence type="ECO:0000256" key="2">
    <source>
        <dbReference type="SAM" id="MobiDB-lite"/>
    </source>
</evidence>
<feature type="region of interest" description="Disordered" evidence="2">
    <location>
        <begin position="39"/>
        <end position="63"/>
    </location>
</feature>
<keyword evidence="1 3" id="KW-0732">Signal</keyword>
<evidence type="ECO:0000256" key="1">
    <source>
        <dbReference type="ARBA" id="ARBA00022729"/>
    </source>
</evidence>
<dbReference type="GO" id="GO:0007229">
    <property type="term" value="P:integrin-mediated signaling pathway"/>
    <property type="evidence" value="ECO:0007669"/>
    <property type="project" value="UniProtKB-KW"/>
</dbReference>
<dbReference type="PANTHER" id="PTHR46580">
    <property type="entry name" value="SENSOR KINASE-RELATED"/>
    <property type="match status" value="1"/>
</dbReference>
<comment type="caution">
    <text evidence="4">The sequence shown here is derived from an EMBL/GenBank/DDBJ whole genome shotgun (WGS) entry which is preliminary data.</text>
</comment>
<sequence length="425" mass="44164">MPRVATPSTPALMLLPLLGLALSVGACNRLADSDFEGFGDIGAEEEGEGLEGENPGSGGEISESCWDGIPQPGEYCQVQAPDLDSGIDPCSLSVADFDDDGRPDLAVPNSNWLLPPGSAHVNNVLRGYGNGDFAPTQAYDAGAELPVGLAAGDFDGDGDLDIATANNEANAAFLSFNEGGMDFGQASQTSVGAVASSISAGDIDNDGVDDLVVTTPSGVALIQNGPGGAEWMTTLDVGGAAMHAELVDMDHDGRLDMLVAVMDSFGDDDYVRIYHGFGDGSFPEWVDHPLSGNPWWVVPGDLNMDGDLDLVTADYGSNVVSILLGNGQGGFSERTEIDVCAGPQSVAVGDMNNDGANDIVVGCMDGDEVQMWLQIEGGEFELTRWWATGLQPVSVQLADLNLDGALDVAWANQYSNTVGMALSHP</sequence>
<feature type="compositionally biased region" description="Acidic residues" evidence="2">
    <location>
        <begin position="39"/>
        <end position="51"/>
    </location>
</feature>
<dbReference type="Proteomes" id="UP000005801">
    <property type="component" value="Unassembled WGS sequence"/>
</dbReference>
<reference evidence="4 5" key="1">
    <citation type="submission" date="2007-06" db="EMBL/GenBank/DDBJ databases">
        <authorList>
            <person name="Shimkets L."/>
            <person name="Ferriera S."/>
            <person name="Johnson J."/>
            <person name="Kravitz S."/>
            <person name="Beeson K."/>
            <person name="Sutton G."/>
            <person name="Rogers Y.-H."/>
            <person name="Friedman R."/>
            <person name="Frazier M."/>
            <person name="Venter J.C."/>
        </authorList>
    </citation>
    <scope>NUCLEOTIDE SEQUENCE [LARGE SCALE GENOMIC DNA]</scope>
    <source>
        <strain evidence="4 5">SIR-1</strain>
    </source>
</reference>
<dbReference type="InterPro" id="IPR013517">
    <property type="entry name" value="FG-GAP"/>
</dbReference>
<dbReference type="eggNOG" id="COG3391">
    <property type="taxonomic scope" value="Bacteria"/>
</dbReference>
<name>A6GCX9_9BACT</name>
<gene>
    <name evidence="4" type="ORF">PPSIR1_07922</name>
</gene>
<dbReference type="STRING" id="391625.PPSIR1_07922"/>
<dbReference type="Pfam" id="PF13517">
    <property type="entry name" value="FG-GAP_3"/>
    <property type="match status" value="2"/>
</dbReference>
<dbReference type="EMBL" id="ABCS01000068">
    <property type="protein sequence ID" value="EDM76303.1"/>
    <property type="molecule type" value="Genomic_DNA"/>
</dbReference>
<evidence type="ECO:0000313" key="5">
    <source>
        <dbReference type="Proteomes" id="UP000005801"/>
    </source>
</evidence>
<dbReference type="Gene3D" id="2.30.30.100">
    <property type="match status" value="1"/>
</dbReference>
<dbReference type="PROSITE" id="PS51257">
    <property type="entry name" value="PROKAR_LIPOPROTEIN"/>
    <property type="match status" value="1"/>
</dbReference>
<dbReference type="PANTHER" id="PTHR46580:SF2">
    <property type="entry name" value="MAM DOMAIN-CONTAINING PROTEIN"/>
    <property type="match status" value="1"/>
</dbReference>
<dbReference type="OrthoDB" id="5487371at2"/>
<dbReference type="AlphaFoldDB" id="A6GCX9"/>
<protein>
    <submittedName>
        <fullName evidence="4">Integrins alpha chain</fullName>
    </submittedName>
</protein>
<feature type="signal peptide" evidence="3">
    <location>
        <begin position="1"/>
        <end position="26"/>
    </location>
</feature>
<dbReference type="RefSeq" id="WP_006974570.1">
    <property type="nucleotide sequence ID" value="NZ_ABCS01000068.1"/>
</dbReference>
<keyword evidence="4" id="KW-0401">Integrin</keyword>
<evidence type="ECO:0000256" key="3">
    <source>
        <dbReference type="SAM" id="SignalP"/>
    </source>
</evidence>
<dbReference type="SUPFAM" id="SSF69318">
    <property type="entry name" value="Integrin alpha N-terminal domain"/>
    <property type="match status" value="1"/>
</dbReference>
<dbReference type="InterPro" id="IPR028994">
    <property type="entry name" value="Integrin_alpha_N"/>
</dbReference>
<feature type="chain" id="PRO_5002697680" evidence="3">
    <location>
        <begin position="27"/>
        <end position="425"/>
    </location>
</feature>
<organism evidence="4 5">
    <name type="scientific">Plesiocystis pacifica SIR-1</name>
    <dbReference type="NCBI Taxonomy" id="391625"/>
    <lineage>
        <taxon>Bacteria</taxon>
        <taxon>Pseudomonadati</taxon>
        <taxon>Myxococcota</taxon>
        <taxon>Polyangia</taxon>
        <taxon>Nannocystales</taxon>
        <taxon>Nannocystaceae</taxon>
        <taxon>Plesiocystis</taxon>
    </lineage>
</organism>